<evidence type="ECO:0000313" key="3">
    <source>
        <dbReference type="Proteomes" id="UP000281431"/>
    </source>
</evidence>
<evidence type="ECO:0000259" key="1">
    <source>
        <dbReference type="Pfam" id="PF01593"/>
    </source>
</evidence>
<dbReference type="Pfam" id="PF01593">
    <property type="entry name" value="Amino_oxidase"/>
    <property type="match status" value="1"/>
</dbReference>
<organism evidence="2 3">
    <name type="scientific">Natrarchaeobius chitinivorans</name>
    <dbReference type="NCBI Taxonomy" id="1679083"/>
    <lineage>
        <taxon>Archaea</taxon>
        <taxon>Methanobacteriati</taxon>
        <taxon>Methanobacteriota</taxon>
        <taxon>Stenosarchaea group</taxon>
        <taxon>Halobacteria</taxon>
        <taxon>Halobacteriales</taxon>
        <taxon>Natrialbaceae</taxon>
        <taxon>Natrarchaeobius</taxon>
    </lineage>
</organism>
<dbReference type="PANTHER" id="PTHR16128">
    <property type="entry name" value="FAD/NAD(P)-BINDING OXIDOREDUCTASE FAMILY PROTEIN"/>
    <property type="match status" value="1"/>
</dbReference>
<proteinExistence type="predicted"/>
<dbReference type="SUPFAM" id="SSF51905">
    <property type="entry name" value="FAD/NAD(P)-binding domain"/>
    <property type="match status" value="1"/>
</dbReference>
<dbReference type="InterPro" id="IPR036188">
    <property type="entry name" value="FAD/NAD-bd_sf"/>
</dbReference>
<dbReference type="Pfam" id="PF13450">
    <property type="entry name" value="NAD_binding_8"/>
    <property type="match status" value="1"/>
</dbReference>
<feature type="domain" description="Amine oxidase" evidence="1">
    <location>
        <begin position="104"/>
        <end position="340"/>
    </location>
</feature>
<dbReference type="GO" id="GO:0016491">
    <property type="term" value="F:oxidoreductase activity"/>
    <property type="evidence" value="ECO:0007669"/>
    <property type="project" value="InterPro"/>
</dbReference>
<dbReference type="EMBL" id="REFZ01000001">
    <property type="protein sequence ID" value="RQH03333.1"/>
    <property type="molecule type" value="Genomic_DNA"/>
</dbReference>
<dbReference type="OrthoDB" id="203052at2157"/>
<protein>
    <submittedName>
        <fullName evidence="2">NAD/FAD-dependent oxidoreductase</fullName>
    </submittedName>
</protein>
<dbReference type="Proteomes" id="UP000281431">
    <property type="component" value="Unassembled WGS sequence"/>
</dbReference>
<accession>A0A3N6NSS5</accession>
<dbReference type="PANTHER" id="PTHR16128:SF5">
    <property type="entry name" value="FAD_NAD(P)-BINDING OXIDOREDUCTASE FAMILY PROTEIN"/>
    <property type="match status" value="1"/>
</dbReference>
<evidence type="ECO:0000313" key="2">
    <source>
        <dbReference type="EMBL" id="RQH03333.1"/>
    </source>
</evidence>
<comment type="caution">
    <text evidence="2">The sequence shown here is derived from an EMBL/GenBank/DDBJ whole genome shotgun (WGS) entry which is preliminary data.</text>
</comment>
<keyword evidence="3" id="KW-1185">Reference proteome</keyword>
<dbReference type="Gene3D" id="3.50.50.60">
    <property type="entry name" value="FAD/NAD(P)-binding domain"/>
    <property type="match status" value="1"/>
</dbReference>
<reference evidence="2 3" key="1">
    <citation type="submission" date="2018-10" db="EMBL/GenBank/DDBJ databases">
        <title>Natrarchaeobius chitinivorans gen. nov., sp. nov., and Natrarchaeobius haloalkaliphilus sp. nov., alkaliphilic, chitin-utilizing haloarchaea from hypersaline alkaline lakes.</title>
        <authorList>
            <person name="Sorokin D.Y."/>
            <person name="Elcheninov A.G."/>
            <person name="Kostrikina N.A."/>
            <person name="Bale N.J."/>
            <person name="Sinninghe Damste J.S."/>
            <person name="Khijniak T.V."/>
            <person name="Kublanov I.V."/>
            <person name="Toshchakov S.V."/>
        </authorList>
    </citation>
    <scope>NUCLEOTIDE SEQUENCE [LARGE SCALE GENOMIC DNA]</scope>
    <source>
        <strain evidence="2 3">AArcht7</strain>
    </source>
</reference>
<name>A0A3N6NSS5_NATCH</name>
<dbReference type="Gene3D" id="3.90.660.10">
    <property type="match status" value="1"/>
</dbReference>
<dbReference type="AlphaFoldDB" id="A0A3N6NSS5"/>
<dbReference type="InterPro" id="IPR002937">
    <property type="entry name" value="Amino_oxidase"/>
</dbReference>
<gene>
    <name evidence="2" type="ORF">EA472_01775</name>
</gene>
<sequence>MEIGIIGAGAAGAAATYAIQRDAPNARCTVLEKSGGVCGRAATRRADGRCYDYGANYLKDDDDRVVSLVTERLESDGLVSVDEPIHVFDEDGTVDEGRETDERKLTYRTGITQLAKRLFAETDATVNRNTRITGISRDGDRWRLTDADGGQWGAYDRLLCTPPAPQTARLVRDADWDDDRRDAIIEAAEAVEYRTILTAVLGYEFELEVPYYALVNVDKGHEIGWIAREECKPGRVPDGESILIVQANDRWSVERYDDDPTEIVAALARLTADVVDDDRLEKPAWTDFQGWRYAQPENGVDRGPVESAEREGLYCLGDWVAGEGRLHAAVRNGLETGERVAHSLGRDD</sequence>